<feature type="domain" description="G" evidence="2">
    <location>
        <begin position="1"/>
        <end position="58"/>
    </location>
</feature>
<reference evidence="3 4" key="1">
    <citation type="journal article" date="2021" name="Environ. Microbiol.">
        <title>Gene family expansions and transcriptome signatures uncover fungal adaptations to wood decay.</title>
        <authorList>
            <person name="Hage H."/>
            <person name="Miyauchi S."/>
            <person name="Viragh M."/>
            <person name="Drula E."/>
            <person name="Min B."/>
            <person name="Chaduli D."/>
            <person name="Navarro D."/>
            <person name="Favel A."/>
            <person name="Norest M."/>
            <person name="Lesage-Meessen L."/>
            <person name="Balint B."/>
            <person name="Merenyi Z."/>
            <person name="de Eugenio L."/>
            <person name="Morin E."/>
            <person name="Martinez A.T."/>
            <person name="Baldrian P."/>
            <person name="Stursova M."/>
            <person name="Martinez M.J."/>
            <person name="Novotny C."/>
            <person name="Magnuson J.K."/>
            <person name="Spatafora J.W."/>
            <person name="Maurice S."/>
            <person name="Pangilinan J."/>
            <person name="Andreopoulos W."/>
            <person name="LaButti K."/>
            <person name="Hundley H."/>
            <person name="Na H."/>
            <person name="Kuo A."/>
            <person name="Barry K."/>
            <person name="Lipzen A."/>
            <person name="Henrissat B."/>
            <person name="Riley R."/>
            <person name="Ahrendt S."/>
            <person name="Nagy L.G."/>
            <person name="Grigoriev I.V."/>
            <person name="Martin F."/>
            <person name="Rosso M.N."/>
        </authorList>
    </citation>
    <scope>NUCLEOTIDE SEQUENCE [LARGE SCALE GENOMIC DNA]</scope>
    <source>
        <strain evidence="3 4">CIRM-BRFM 1785</strain>
    </source>
</reference>
<evidence type="ECO:0000313" key="3">
    <source>
        <dbReference type="EMBL" id="KAH9829193.1"/>
    </source>
</evidence>
<organism evidence="3 4">
    <name type="scientific">Rhodofomes roseus</name>
    <dbReference type="NCBI Taxonomy" id="34475"/>
    <lineage>
        <taxon>Eukaryota</taxon>
        <taxon>Fungi</taxon>
        <taxon>Dikarya</taxon>
        <taxon>Basidiomycota</taxon>
        <taxon>Agaricomycotina</taxon>
        <taxon>Agaricomycetes</taxon>
        <taxon>Polyporales</taxon>
        <taxon>Rhodofomes</taxon>
    </lineage>
</organism>
<dbReference type="RefSeq" id="XP_047772695.1">
    <property type="nucleotide sequence ID" value="XM_047926582.1"/>
</dbReference>
<comment type="caution">
    <text evidence="3">The sequence shown here is derived from an EMBL/GenBank/DDBJ whole genome shotgun (WGS) entry which is preliminary data.</text>
</comment>
<evidence type="ECO:0000313" key="4">
    <source>
        <dbReference type="Proteomes" id="UP000814176"/>
    </source>
</evidence>
<dbReference type="SUPFAM" id="SSF52540">
    <property type="entry name" value="P-loop containing nucleoside triphosphate hydrolases"/>
    <property type="match status" value="1"/>
</dbReference>
<dbReference type="InterPro" id="IPR027417">
    <property type="entry name" value="P-loop_NTPase"/>
</dbReference>
<proteinExistence type="predicted"/>
<dbReference type="Gene3D" id="3.40.50.300">
    <property type="entry name" value="P-loop containing nucleotide triphosphate hydrolases"/>
    <property type="match status" value="1"/>
</dbReference>
<name>A0ABQ8JY58_9APHY</name>
<dbReference type="Proteomes" id="UP000814176">
    <property type="component" value="Unassembled WGS sequence"/>
</dbReference>
<accession>A0ABQ8JY58</accession>
<protein>
    <submittedName>
        <fullName evidence="3">P-loop containing nucleoside triphosphate hydrolase protein</fullName>
    </submittedName>
</protein>
<keyword evidence="4" id="KW-1185">Reference proteome</keyword>
<dbReference type="InterPro" id="IPR006073">
    <property type="entry name" value="GTP-bd"/>
</dbReference>
<sequence>MGCTGSGKTTFINCVANAGLEVGYGPQSCTSNIQTASIRLGHANITLIDTPGFDHTELPQAEILKLIATFLRKTYSGGKKLTGVIFFHRIFENRMQAGISLQTFRLFHKLCGDDAMKNVTIVTTMWDTVAPQTGEDRLRELQENYFKPACDGGACIARHHNTPESAVRILSALLRLPSKALRIQDELHEGKTIPQTDAGYEFDQQLQQKCTQQQCGVNKLKKELAEPEQSPETSARVDGSSRRGPEEGDEATGRHRQEDVERLRDDLQTLRQKLQKTEAERDKLQRDLSQRHSSHLQNILKHMMNINAQSSESPLREVVSLVALCILCCCSTTSLASLAAGWSTD</sequence>
<dbReference type="GeneID" id="72007314"/>
<feature type="compositionally biased region" description="Basic and acidic residues" evidence="1">
    <location>
        <begin position="239"/>
        <end position="261"/>
    </location>
</feature>
<feature type="region of interest" description="Disordered" evidence="1">
    <location>
        <begin position="221"/>
        <end position="261"/>
    </location>
</feature>
<dbReference type="GO" id="GO:0016787">
    <property type="term" value="F:hydrolase activity"/>
    <property type="evidence" value="ECO:0007669"/>
    <property type="project" value="UniProtKB-KW"/>
</dbReference>
<evidence type="ECO:0000256" key="1">
    <source>
        <dbReference type="SAM" id="MobiDB-lite"/>
    </source>
</evidence>
<keyword evidence="3" id="KW-0378">Hydrolase</keyword>
<dbReference type="EMBL" id="JADCUA010000042">
    <property type="protein sequence ID" value="KAH9829193.1"/>
    <property type="molecule type" value="Genomic_DNA"/>
</dbReference>
<evidence type="ECO:0000259" key="2">
    <source>
        <dbReference type="Pfam" id="PF01926"/>
    </source>
</evidence>
<gene>
    <name evidence="3" type="ORF">C8Q71DRAFT_844081</name>
</gene>
<dbReference type="Pfam" id="PF01926">
    <property type="entry name" value="MMR_HSR1"/>
    <property type="match status" value="1"/>
</dbReference>